<evidence type="ECO:0000256" key="7">
    <source>
        <dbReference type="PROSITE-ProRule" id="PRU01360"/>
    </source>
</evidence>
<dbReference type="InterPro" id="IPR008969">
    <property type="entry name" value="CarboxyPept-like_regulatory"/>
</dbReference>
<dbReference type="Proteomes" id="UP000474777">
    <property type="component" value="Unassembled WGS sequence"/>
</dbReference>
<proteinExistence type="inferred from homology"/>
<keyword evidence="3 7" id="KW-1134">Transmembrane beta strand</keyword>
<comment type="subcellular location">
    <subcellularLocation>
        <location evidence="1 7">Cell outer membrane</location>
        <topology evidence="1 7">Multi-pass membrane protein</topology>
    </subcellularLocation>
</comment>
<dbReference type="RefSeq" id="WP_163916305.1">
    <property type="nucleotide sequence ID" value="NZ_JAAGWD010000008.1"/>
</dbReference>
<comment type="caution">
    <text evidence="12">The sequence shown here is derived from an EMBL/GenBank/DDBJ whole genome shotgun (WGS) entry which is preliminary data.</text>
</comment>
<evidence type="ECO:0000259" key="11">
    <source>
        <dbReference type="Pfam" id="PF14905"/>
    </source>
</evidence>
<evidence type="ECO:0000313" key="12">
    <source>
        <dbReference type="EMBL" id="NEM99280.1"/>
    </source>
</evidence>
<dbReference type="SUPFAM" id="SSF49464">
    <property type="entry name" value="Carboxypeptidase regulatory domain-like"/>
    <property type="match status" value="1"/>
</dbReference>
<evidence type="ECO:0000256" key="3">
    <source>
        <dbReference type="ARBA" id="ARBA00022452"/>
    </source>
</evidence>
<dbReference type="AlphaFoldDB" id="A0A6B3M040"/>
<dbReference type="InterPro" id="IPR039426">
    <property type="entry name" value="TonB-dep_rcpt-like"/>
</dbReference>
<dbReference type="GO" id="GO:0009279">
    <property type="term" value="C:cell outer membrane"/>
    <property type="evidence" value="ECO:0007669"/>
    <property type="project" value="UniProtKB-SubCell"/>
</dbReference>
<dbReference type="InterPro" id="IPR037066">
    <property type="entry name" value="Plug_dom_sf"/>
</dbReference>
<keyword evidence="13" id="KW-1185">Reference proteome</keyword>
<dbReference type="Gene3D" id="2.170.130.10">
    <property type="entry name" value="TonB-dependent receptor, plug domain"/>
    <property type="match status" value="1"/>
</dbReference>
<dbReference type="InterPro" id="IPR012910">
    <property type="entry name" value="Plug_dom"/>
</dbReference>
<dbReference type="PANTHER" id="PTHR40980:SF4">
    <property type="entry name" value="TONB-DEPENDENT RECEPTOR-LIKE BETA-BARREL DOMAIN-CONTAINING PROTEIN"/>
    <property type="match status" value="1"/>
</dbReference>
<dbReference type="Pfam" id="PF14905">
    <property type="entry name" value="OMP_b-brl_3"/>
    <property type="match status" value="1"/>
</dbReference>
<dbReference type="SUPFAM" id="SSF56935">
    <property type="entry name" value="Porins"/>
    <property type="match status" value="1"/>
</dbReference>
<dbReference type="Gene3D" id="2.60.40.1120">
    <property type="entry name" value="Carboxypeptidase-like, regulatory domain"/>
    <property type="match status" value="1"/>
</dbReference>
<evidence type="ECO:0000256" key="4">
    <source>
        <dbReference type="ARBA" id="ARBA00022692"/>
    </source>
</evidence>
<dbReference type="InterPro" id="IPR041700">
    <property type="entry name" value="OMP_b-brl_3"/>
</dbReference>
<evidence type="ECO:0000313" key="13">
    <source>
        <dbReference type="Proteomes" id="UP000474777"/>
    </source>
</evidence>
<dbReference type="PANTHER" id="PTHR40980">
    <property type="entry name" value="PLUG DOMAIN-CONTAINING PROTEIN"/>
    <property type="match status" value="1"/>
</dbReference>
<keyword evidence="6 7" id="KW-0998">Cell outer membrane</keyword>
<dbReference type="InterPro" id="IPR036942">
    <property type="entry name" value="Beta-barrel_TonB_sf"/>
</dbReference>
<evidence type="ECO:0000256" key="2">
    <source>
        <dbReference type="ARBA" id="ARBA00022448"/>
    </source>
</evidence>
<dbReference type="EMBL" id="JAAGWD010000008">
    <property type="protein sequence ID" value="NEM99280.1"/>
    <property type="molecule type" value="Genomic_DNA"/>
</dbReference>
<evidence type="ECO:0000259" key="10">
    <source>
        <dbReference type="Pfam" id="PF07715"/>
    </source>
</evidence>
<gene>
    <name evidence="12" type="ORF">GXP69_16385</name>
</gene>
<dbReference type="Pfam" id="PF13620">
    <property type="entry name" value="CarboxypepD_reg"/>
    <property type="match status" value="1"/>
</dbReference>
<feature type="signal peptide" evidence="9">
    <location>
        <begin position="1"/>
        <end position="19"/>
    </location>
</feature>
<feature type="domain" description="Outer membrane protein beta-barrel" evidence="11">
    <location>
        <begin position="406"/>
        <end position="812"/>
    </location>
</feature>
<keyword evidence="9" id="KW-0732">Signal</keyword>
<evidence type="ECO:0000256" key="1">
    <source>
        <dbReference type="ARBA" id="ARBA00004571"/>
    </source>
</evidence>
<keyword evidence="12" id="KW-0675">Receptor</keyword>
<feature type="domain" description="TonB-dependent receptor plug" evidence="10">
    <location>
        <begin position="158"/>
        <end position="249"/>
    </location>
</feature>
<reference evidence="12 13" key="1">
    <citation type="submission" date="2020-02" db="EMBL/GenBank/DDBJ databases">
        <authorList>
            <person name="Kim M.K."/>
        </authorList>
    </citation>
    <scope>NUCLEOTIDE SEQUENCE [LARGE SCALE GENOMIC DNA]</scope>
    <source>
        <strain evidence="12 13">BT327</strain>
    </source>
</reference>
<sequence length="843" mass="93160">MKKHVFLLALGLTSMGAFAQGQQATPQARPAQQQSAGVPSATVAKGNARISGVVVDSETKNPVEYATVALINVATGKPIDGTMADDKGRFTIQKVGVGKYKLLVSFIGYQQKTLNEFTVKADNEDINLGTVTLESNAHRLNEVVITGEKPLVEEKIDRTVYNAEKDITNTGGNAADVLQKVPSLSLDNDGNVQLRGSSNVRVLINNKPSAIMAGNIADALKQIPADQIKSVEVITSPSAKYDAEGTAGIINIITKKDGGLQGVTGTVAMGVGTRGSNANASLNVRRGKLGINGTFGGNMFYNKGDMSNTMIFYDDKTTPFDEGSYSFQSGNTKVNGAFMNGQLGFDYDINQRNNISGGFRSNGGLFKMSNDQSVYSRTSIKEDEFNNKIRNENQRIGTDYNLDFTHYFKKPQQELAILSLYSITDAENDVNQDYFNQGEAPYKLIRNNNNNLNKELTLQVDYTHPFANKTVLEIGAKNILRDVESKATYNETPAPVLPRPNDDFFYEQDVYATYLTYGFTLKKALNVKLGGRYEFTDVAADLAGIDNDYTTDYDNFIPSVALSYTFKKTHTLKANFTQRIQRPSMFYLNPYLQKQTSNTYVQGNPKIDAELTDLFELGYSTYFKTTSINVTAYMRQTDNAIETVASPYQNEDGEPATLLTFQNIAKNKTYGVSLFGNTKPTNNWMIGGSSNIYFVDLNSKYNSNSGWMYNVNANSSYTFGKGISAQFNGGFNSERIQLLGRFAAFSYHSLAIKKDLFDKKGGISVGLDNPFRKSMKMKNDVIATPTPVNPASYEQHVRINNYNRGVRVAFNYSFGKMEQQRPPKRKKSIRNDDAKQGDGNGMQ</sequence>
<evidence type="ECO:0000256" key="5">
    <source>
        <dbReference type="ARBA" id="ARBA00023136"/>
    </source>
</evidence>
<comment type="similarity">
    <text evidence="7">Belongs to the TonB-dependent receptor family.</text>
</comment>
<name>A0A6B3M040_9BACT</name>
<feature type="region of interest" description="Disordered" evidence="8">
    <location>
        <begin position="815"/>
        <end position="843"/>
    </location>
</feature>
<protein>
    <submittedName>
        <fullName evidence="12">TonB-dependent receptor</fullName>
    </submittedName>
</protein>
<accession>A0A6B3M040</accession>
<dbReference type="Pfam" id="PF07715">
    <property type="entry name" value="Plug"/>
    <property type="match status" value="1"/>
</dbReference>
<evidence type="ECO:0000256" key="8">
    <source>
        <dbReference type="SAM" id="MobiDB-lite"/>
    </source>
</evidence>
<evidence type="ECO:0000256" key="9">
    <source>
        <dbReference type="SAM" id="SignalP"/>
    </source>
</evidence>
<keyword evidence="4 7" id="KW-0812">Transmembrane</keyword>
<keyword evidence="5 7" id="KW-0472">Membrane</keyword>
<feature type="chain" id="PRO_5025456620" evidence="9">
    <location>
        <begin position="20"/>
        <end position="843"/>
    </location>
</feature>
<dbReference type="Gene3D" id="2.40.170.20">
    <property type="entry name" value="TonB-dependent receptor, beta-barrel domain"/>
    <property type="match status" value="1"/>
</dbReference>
<dbReference type="PROSITE" id="PS52016">
    <property type="entry name" value="TONB_DEPENDENT_REC_3"/>
    <property type="match status" value="1"/>
</dbReference>
<evidence type="ECO:0000256" key="6">
    <source>
        <dbReference type="ARBA" id="ARBA00023237"/>
    </source>
</evidence>
<organism evidence="12 13">
    <name type="scientific">Pontibacter burrus</name>
    <dbReference type="NCBI Taxonomy" id="2704466"/>
    <lineage>
        <taxon>Bacteria</taxon>
        <taxon>Pseudomonadati</taxon>
        <taxon>Bacteroidota</taxon>
        <taxon>Cytophagia</taxon>
        <taxon>Cytophagales</taxon>
        <taxon>Hymenobacteraceae</taxon>
        <taxon>Pontibacter</taxon>
    </lineage>
</organism>
<keyword evidence="2 7" id="KW-0813">Transport</keyword>